<dbReference type="Proteomes" id="UP001177021">
    <property type="component" value="Unassembled WGS sequence"/>
</dbReference>
<dbReference type="EMBL" id="CASHSV030000206">
    <property type="protein sequence ID" value="CAJ2653274.1"/>
    <property type="molecule type" value="Genomic_DNA"/>
</dbReference>
<protein>
    <submittedName>
        <fullName evidence="1">Uncharacterized protein</fullName>
    </submittedName>
</protein>
<gene>
    <name evidence="1" type="ORF">MILVUS5_LOCUS20648</name>
</gene>
<evidence type="ECO:0000313" key="1">
    <source>
        <dbReference type="EMBL" id="CAJ2653274.1"/>
    </source>
</evidence>
<evidence type="ECO:0000313" key="2">
    <source>
        <dbReference type="Proteomes" id="UP001177021"/>
    </source>
</evidence>
<sequence length="71" mass="8089">MCSLSHWLVNPIDCLELKNPLRTCLRAAYSMLVLLTDSIFCFCTGCALSAKLVDQFMCFGWTISLDIYLQF</sequence>
<organism evidence="1 2">
    <name type="scientific">Trifolium pratense</name>
    <name type="common">Red clover</name>
    <dbReference type="NCBI Taxonomy" id="57577"/>
    <lineage>
        <taxon>Eukaryota</taxon>
        <taxon>Viridiplantae</taxon>
        <taxon>Streptophyta</taxon>
        <taxon>Embryophyta</taxon>
        <taxon>Tracheophyta</taxon>
        <taxon>Spermatophyta</taxon>
        <taxon>Magnoliopsida</taxon>
        <taxon>eudicotyledons</taxon>
        <taxon>Gunneridae</taxon>
        <taxon>Pentapetalae</taxon>
        <taxon>rosids</taxon>
        <taxon>fabids</taxon>
        <taxon>Fabales</taxon>
        <taxon>Fabaceae</taxon>
        <taxon>Papilionoideae</taxon>
        <taxon>50 kb inversion clade</taxon>
        <taxon>NPAAA clade</taxon>
        <taxon>Hologalegina</taxon>
        <taxon>IRL clade</taxon>
        <taxon>Trifolieae</taxon>
        <taxon>Trifolium</taxon>
    </lineage>
</organism>
<accession>A0ACB0KAH5</accession>
<proteinExistence type="predicted"/>
<reference evidence="1" key="1">
    <citation type="submission" date="2023-10" db="EMBL/GenBank/DDBJ databases">
        <authorList>
            <person name="Rodriguez Cubillos JULIANA M."/>
            <person name="De Vega J."/>
        </authorList>
    </citation>
    <scope>NUCLEOTIDE SEQUENCE</scope>
</reference>
<keyword evidence="2" id="KW-1185">Reference proteome</keyword>
<comment type="caution">
    <text evidence="1">The sequence shown here is derived from an EMBL/GenBank/DDBJ whole genome shotgun (WGS) entry which is preliminary data.</text>
</comment>
<name>A0ACB0KAH5_TRIPR</name>